<feature type="binding site" evidence="5">
    <location>
        <position position="76"/>
    </location>
    <ligand>
        <name>Zn(2+)</name>
        <dbReference type="ChEBI" id="CHEBI:29105"/>
    </ligand>
</feature>
<sequence length="120" mass="12269">MHELAVCQGLIGEVERVAALNGASEVTSVTVLIGPLSGVEIDLLQNAFPIARAGSVASEAELVVETGDIRVQCTGCGAQGPAAPNKLICSACGDWRVRVVSGDELLLKSVELSRAPASAN</sequence>
<evidence type="ECO:0000256" key="1">
    <source>
        <dbReference type="ARBA" id="ARBA00010748"/>
    </source>
</evidence>
<proteinExistence type="inferred from homology"/>
<name>A0A397QD24_9HYPH</name>
<comment type="function">
    <text evidence="5">Involved in the maturation of [NiFe] hydrogenases. Required for nickel insertion into the metal center of the hydrogenase.</text>
</comment>
<dbReference type="PANTHER" id="PTHR34535:SF3">
    <property type="entry name" value="HYDROGENASE MATURATION FACTOR HYPA"/>
    <property type="match status" value="1"/>
</dbReference>
<dbReference type="GO" id="GO:0008270">
    <property type="term" value="F:zinc ion binding"/>
    <property type="evidence" value="ECO:0007669"/>
    <property type="project" value="UniProtKB-UniRule"/>
</dbReference>
<comment type="similarity">
    <text evidence="1 5">Belongs to the HypA/HybF family.</text>
</comment>
<dbReference type="PANTHER" id="PTHR34535">
    <property type="entry name" value="HYDROGENASE MATURATION FACTOR HYPA"/>
    <property type="match status" value="1"/>
</dbReference>
<evidence type="ECO:0000313" key="7">
    <source>
        <dbReference type="Proteomes" id="UP000266273"/>
    </source>
</evidence>
<reference evidence="6 7" key="1">
    <citation type="submission" date="2018-08" db="EMBL/GenBank/DDBJ databases">
        <title>Genomic Encyclopedia of Archaeal and Bacterial Type Strains, Phase II (KMG-II): from individual species to whole genera.</title>
        <authorList>
            <person name="Goeker M."/>
        </authorList>
    </citation>
    <scope>NUCLEOTIDE SEQUENCE [LARGE SCALE GENOMIC DNA]</scope>
    <source>
        <strain evidence="6 7">DSM 5002</strain>
    </source>
</reference>
<evidence type="ECO:0000256" key="5">
    <source>
        <dbReference type="HAMAP-Rule" id="MF_00213"/>
    </source>
</evidence>
<accession>A0A397QD24</accession>
<dbReference type="InterPro" id="IPR000688">
    <property type="entry name" value="HypA/HybF"/>
</dbReference>
<dbReference type="OrthoDB" id="288014at2"/>
<feature type="binding site" evidence="5">
    <location>
        <position position="89"/>
    </location>
    <ligand>
        <name>Zn(2+)</name>
        <dbReference type="ChEBI" id="CHEBI:29105"/>
    </ligand>
</feature>
<dbReference type="Gene3D" id="3.30.2320.80">
    <property type="match status" value="1"/>
</dbReference>
<keyword evidence="7" id="KW-1185">Reference proteome</keyword>
<feature type="binding site" evidence="5">
    <location>
        <position position="73"/>
    </location>
    <ligand>
        <name>Zn(2+)</name>
        <dbReference type="ChEBI" id="CHEBI:29105"/>
    </ligand>
</feature>
<evidence type="ECO:0000313" key="6">
    <source>
        <dbReference type="EMBL" id="RIA56161.1"/>
    </source>
</evidence>
<evidence type="ECO:0000256" key="4">
    <source>
        <dbReference type="ARBA" id="ARBA00022833"/>
    </source>
</evidence>
<gene>
    <name evidence="5" type="primary">hypA</name>
    <name evidence="6" type="ORF">BXY53_1262</name>
</gene>
<dbReference type="Proteomes" id="UP000266273">
    <property type="component" value="Unassembled WGS sequence"/>
</dbReference>
<protein>
    <recommendedName>
        <fullName evidence="5">Hydrogenase maturation factor HypA</fullName>
    </recommendedName>
</protein>
<dbReference type="GO" id="GO:0051604">
    <property type="term" value="P:protein maturation"/>
    <property type="evidence" value="ECO:0007669"/>
    <property type="project" value="InterPro"/>
</dbReference>
<evidence type="ECO:0000256" key="3">
    <source>
        <dbReference type="ARBA" id="ARBA00022723"/>
    </source>
</evidence>
<dbReference type="InterPro" id="IPR020538">
    <property type="entry name" value="Hydgase_Ni_incorp_HypA/HybF_CS"/>
</dbReference>
<dbReference type="EMBL" id="QXDF01000001">
    <property type="protein sequence ID" value="RIA56161.1"/>
    <property type="molecule type" value="Genomic_DNA"/>
</dbReference>
<dbReference type="Pfam" id="PF01155">
    <property type="entry name" value="HypA"/>
    <property type="match status" value="1"/>
</dbReference>
<dbReference type="PROSITE" id="PS01249">
    <property type="entry name" value="HYPA"/>
    <property type="match status" value="1"/>
</dbReference>
<organism evidence="6 7">
    <name type="scientific">Dichotomicrobium thermohalophilum</name>
    <dbReference type="NCBI Taxonomy" id="933063"/>
    <lineage>
        <taxon>Bacteria</taxon>
        <taxon>Pseudomonadati</taxon>
        <taxon>Pseudomonadota</taxon>
        <taxon>Alphaproteobacteria</taxon>
        <taxon>Hyphomicrobiales</taxon>
        <taxon>Hyphomicrobiaceae</taxon>
        <taxon>Dichotomicrobium</taxon>
    </lineage>
</organism>
<dbReference type="AlphaFoldDB" id="A0A397QD24"/>
<dbReference type="RefSeq" id="WP_119060983.1">
    <property type="nucleotide sequence ID" value="NZ_QXDF01000001.1"/>
</dbReference>
<keyword evidence="4 5" id="KW-0862">Zinc</keyword>
<dbReference type="PIRSF" id="PIRSF004761">
    <property type="entry name" value="Hydrgn_mat_HypA"/>
    <property type="match status" value="1"/>
</dbReference>
<dbReference type="GO" id="GO:0016151">
    <property type="term" value="F:nickel cation binding"/>
    <property type="evidence" value="ECO:0007669"/>
    <property type="project" value="UniProtKB-UniRule"/>
</dbReference>
<comment type="caution">
    <text evidence="6">The sequence shown here is derived from an EMBL/GenBank/DDBJ whole genome shotgun (WGS) entry which is preliminary data.</text>
</comment>
<evidence type="ECO:0000256" key="2">
    <source>
        <dbReference type="ARBA" id="ARBA00022596"/>
    </source>
</evidence>
<feature type="binding site" evidence="5">
    <location>
        <position position="2"/>
    </location>
    <ligand>
        <name>Ni(2+)</name>
        <dbReference type="ChEBI" id="CHEBI:49786"/>
    </ligand>
</feature>
<feature type="binding site" evidence="5">
    <location>
        <position position="92"/>
    </location>
    <ligand>
        <name>Zn(2+)</name>
        <dbReference type="ChEBI" id="CHEBI:29105"/>
    </ligand>
</feature>
<keyword evidence="3 5" id="KW-0479">Metal-binding</keyword>
<keyword evidence="2 5" id="KW-0533">Nickel</keyword>
<dbReference type="HAMAP" id="MF_00213">
    <property type="entry name" value="HypA_HybF"/>
    <property type="match status" value="1"/>
</dbReference>